<keyword evidence="1" id="KW-1133">Transmembrane helix</keyword>
<keyword evidence="1" id="KW-0472">Membrane</keyword>
<evidence type="ECO:0000256" key="1">
    <source>
        <dbReference type="SAM" id="Phobius"/>
    </source>
</evidence>
<name>A0A839AQK9_9FLAO</name>
<dbReference type="Proteomes" id="UP000563906">
    <property type="component" value="Unassembled WGS sequence"/>
</dbReference>
<evidence type="ECO:0008006" key="4">
    <source>
        <dbReference type="Google" id="ProtNLM"/>
    </source>
</evidence>
<feature type="transmembrane region" description="Helical" evidence="1">
    <location>
        <begin position="6"/>
        <end position="27"/>
    </location>
</feature>
<gene>
    <name evidence="2" type="ORF">H3Z83_12680</name>
</gene>
<dbReference type="AlphaFoldDB" id="A0A839AQK9"/>
<keyword evidence="1" id="KW-0812">Transmembrane</keyword>
<accession>A0A839AQK9</accession>
<comment type="caution">
    <text evidence="2">The sequence shown here is derived from an EMBL/GenBank/DDBJ whole genome shotgun (WGS) entry which is preliminary data.</text>
</comment>
<proteinExistence type="predicted"/>
<dbReference type="EMBL" id="JACGLS010000009">
    <property type="protein sequence ID" value="MBA6157365.1"/>
    <property type="molecule type" value="Genomic_DNA"/>
</dbReference>
<reference evidence="2 3" key="1">
    <citation type="submission" date="2020-07" db="EMBL/GenBank/DDBJ databases">
        <title>Bacterium isolated from marine sediment.</title>
        <authorList>
            <person name="Shang D."/>
            <person name="Du Z.-J."/>
        </authorList>
    </citation>
    <scope>NUCLEOTIDE SEQUENCE [LARGE SCALE GENOMIC DNA]</scope>
    <source>
        <strain evidence="2 3">S7007</strain>
    </source>
</reference>
<organism evidence="2 3">
    <name type="scientific">Tenacibaculum pelagium</name>
    <dbReference type="NCBI Taxonomy" id="2759527"/>
    <lineage>
        <taxon>Bacteria</taxon>
        <taxon>Pseudomonadati</taxon>
        <taxon>Bacteroidota</taxon>
        <taxon>Flavobacteriia</taxon>
        <taxon>Flavobacteriales</taxon>
        <taxon>Flavobacteriaceae</taxon>
        <taxon>Tenacibaculum</taxon>
    </lineage>
</organism>
<sequence length="261" mass="31240">MNEDKLKGYLLIVGIALIVLLPIVYIISSKIKSKELNSNGIKSTAIVQRVERNKNVKTRTFSYFITLKYQDYNNNEYSETLPIDFSEYRKRVKGQEIEILYDKMNPKNIEILDYKKFKKTEERILFYEDLIDFQNQLNPEYILDKLNKISYGWEIREKDSSFFINRIRQSYLIVKKDTTKYITDLIHNNDITKHIEKTDFMESEKMNVGYIYNPFLNIEKPKKNISMTVFAKNKIKGECTLKFYDQIDYKRKLWNVMSSVK</sequence>
<evidence type="ECO:0000313" key="2">
    <source>
        <dbReference type="EMBL" id="MBA6157365.1"/>
    </source>
</evidence>
<protein>
    <recommendedName>
        <fullName evidence="4">DUF3592 domain-containing protein</fullName>
    </recommendedName>
</protein>
<evidence type="ECO:0000313" key="3">
    <source>
        <dbReference type="Proteomes" id="UP000563906"/>
    </source>
</evidence>
<dbReference type="RefSeq" id="WP_182125868.1">
    <property type="nucleotide sequence ID" value="NZ_JACGLS010000009.1"/>
</dbReference>
<keyword evidence="3" id="KW-1185">Reference proteome</keyword>